<accession>A0A7R8W019</accession>
<evidence type="ECO:0000256" key="4">
    <source>
        <dbReference type="ARBA" id="ARBA00017993"/>
    </source>
</evidence>
<comment type="subcellular location">
    <subcellularLocation>
        <location evidence="1">Nucleus speckle</location>
    </subcellularLocation>
    <subcellularLocation>
        <location evidence="2">Nucleus</location>
        <location evidence="2">Nucleolus</location>
    </subcellularLocation>
</comment>
<comment type="similarity">
    <text evidence="3">Belongs to the ARL6IP4 family.</text>
</comment>
<dbReference type="EMBL" id="OB660040">
    <property type="protein sequence ID" value="CAD7222243.1"/>
    <property type="molecule type" value="Genomic_DNA"/>
</dbReference>
<dbReference type="OrthoDB" id="48562at2759"/>
<evidence type="ECO:0000313" key="8">
    <source>
        <dbReference type="EMBL" id="CAD7222243.1"/>
    </source>
</evidence>
<dbReference type="SUPFAM" id="SSF56300">
    <property type="entry name" value="Metallo-dependent phosphatases"/>
    <property type="match status" value="1"/>
</dbReference>
<dbReference type="PANTHER" id="PTHR14795:SF0">
    <property type="entry name" value="TRANSMEMBRANE PROTEIN 62"/>
    <property type="match status" value="1"/>
</dbReference>
<dbReference type="InterPro" id="IPR029052">
    <property type="entry name" value="Metallo-depent_PP-like"/>
</dbReference>
<keyword evidence="5" id="KW-0507">mRNA processing</keyword>
<name>A0A7R8W019_9CRUS</name>
<dbReference type="GO" id="GO:0005730">
    <property type="term" value="C:nucleolus"/>
    <property type="evidence" value="ECO:0007669"/>
    <property type="project" value="UniProtKB-SubCell"/>
</dbReference>
<dbReference type="PANTHER" id="PTHR14795">
    <property type="entry name" value="HELICASE RELATED"/>
    <property type="match status" value="1"/>
</dbReference>
<dbReference type="GO" id="GO:0016607">
    <property type="term" value="C:nuclear speck"/>
    <property type="evidence" value="ECO:0007669"/>
    <property type="project" value="UniProtKB-SubCell"/>
</dbReference>
<gene>
    <name evidence="8" type="ORF">CTOB1V02_LOCUS257</name>
</gene>
<evidence type="ECO:0000256" key="6">
    <source>
        <dbReference type="ARBA" id="ARBA00023187"/>
    </source>
</evidence>
<evidence type="ECO:0000256" key="7">
    <source>
        <dbReference type="ARBA" id="ARBA00023242"/>
    </source>
</evidence>
<keyword evidence="7" id="KW-0539">Nucleus</keyword>
<keyword evidence="6" id="KW-0508">mRNA splicing</keyword>
<dbReference type="Pfam" id="PF10500">
    <property type="entry name" value="SR-25"/>
    <property type="match status" value="1"/>
</dbReference>
<dbReference type="GO" id="GO:0008380">
    <property type="term" value="P:RNA splicing"/>
    <property type="evidence" value="ECO:0007669"/>
    <property type="project" value="UniProtKB-KW"/>
</dbReference>
<evidence type="ECO:0000256" key="5">
    <source>
        <dbReference type="ARBA" id="ARBA00022664"/>
    </source>
</evidence>
<dbReference type="AlphaFoldDB" id="A0A7R8W019"/>
<evidence type="ECO:0000256" key="3">
    <source>
        <dbReference type="ARBA" id="ARBA00006852"/>
    </source>
</evidence>
<evidence type="ECO:0000256" key="1">
    <source>
        <dbReference type="ARBA" id="ARBA00004324"/>
    </source>
</evidence>
<dbReference type="InterPro" id="IPR019532">
    <property type="entry name" value="Nucl_RNA-splicing_assoc_SR-25"/>
</dbReference>
<evidence type="ECO:0000256" key="2">
    <source>
        <dbReference type="ARBA" id="ARBA00004604"/>
    </source>
</evidence>
<protein>
    <recommendedName>
        <fullName evidence="4">ADP-ribosylation factor-like protein 6-interacting protein 4</fullName>
    </recommendedName>
</protein>
<sequence>MIPSSILDKLIKGDGEVLEEIVSRDQHLAINRRATQGDGEHFQASLLRKAASWRLKLWQSGCHLLLPSRMPVTRGSENQIVTLSFRKKLVFGLLLLIGFGIYLGLAFLLSIRHLLRPSWLSNRASSFQDRRSDVLELHRDYVLDNAPDHLFVFMQIADTHISAYRDTTRDLTDARTENYIGSGQILEEWQGWLHLIEELHLQERTVWLDIRGNHDTFNMPKAAENLYHKRHTLLGRQGVNRSTIQIIVKGPDSYAFIGIDATIVPGLKRIYNYIGSNGIMR</sequence>
<proteinExistence type="inferred from homology"/>
<reference evidence="8" key="1">
    <citation type="submission" date="2020-11" db="EMBL/GenBank/DDBJ databases">
        <authorList>
            <person name="Tran Van P."/>
        </authorList>
    </citation>
    <scope>NUCLEOTIDE SEQUENCE</scope>
</reference>
<organism evidence="8">
    <name type="scientific">Cyprideis torosa</name>
    <dbReference type="NCBI Taxonomy" id="163714"/>
    <lineage>
        <taxon>Eukaryota</taxon>
        <taxon>Metazoa</taxon>
        <taxon>Ecdysozoa</taxon>
        <taxon>Arthropoda</taxon>
        <taxon>Crustacea</taxon>
        <taxon>Oligostraca</taxon>
        <taxon>Ostracoda</taxon>
        <taxon>Podocopa</taxon>
        <taxon>Podocopida</taxon>
        <taxon>Cytherocopina</taxon>
        <taxon>Cytheroidea</taxon>
        <taxon>Cytherideidae</taxon>
        <taxon>Cyprideis</taxon>
    </lineage>
</organism>
<dbReference type="GO" id="GO:0006397">
    <property type="term" value="P:mRNA processing"/>
    <property type="evidence" value="ECO:0007669"/>
    <property type="project" value="UniProtKB-KW"/>
</dbReference>